<feature type="transmembrane region" description="Helical" evidence="1">
    <location>
        <begin position="87"/>
        <end position="107"/>
    </location>
</feature>
<dbReference type="RefSeq" id="WP_181354997.1">
    <property type="nucleotide sequence ID" value="NZ_JABJWZ010000210.1"/>
</dbReference>
<sequence length="148" mass="15978">MSTTQPKSTSTAKQDWAVGLTMFAAVMLSITGILAILRGIMGIAEDDVFVATPDYVFQFDLTGWGWMHLILGALAFLVSLGLYKAALWARIAGVIIAGLVILGNFLSMPYYPFWSLVVIAIAGFVIWALCVVRQDATTALYGSPPEDV</sequence>
<evidence type="ECO:0000313" key="3">
    <source>
        <dbReference type="EMBL" id="MBB1255497.1"/>
    </source>
</evidence>
<dbReference type="Pfam" id="PF23636">
    <property type="entry name" value="DUF7144"/>
    <property type="match status" value="1"/>
</dbReference>
<keyword evidence="1" id="KW-0472">Membrane</keyword>
<evidence type="ECO:0000256" key="1">
    <source>
        <dbReference type="SAM" id="Phobius"/>
    </source>
</evidence>
<feature type="transmembrane region" description="Helical" evidence="1">
    <location>
        <begin position="16"/>
        <end position="41"/>
    </location>
</feature>
<name>A0A7W3WN87_9ACTN</name>
<protein>
    <recommendedName>
        <fullName evidence="2">DUF7144 domain-containing protein</fullName>
    </recommendedName>
</protein>
<keyword evidence="1" id="KW-1133">Transmembrane helix</keyword>
<organism evidence="3 4">
    <name type="scientific">Streptomyces alkaliterrae</name>
    <dbReference type="NCBI Taxonomy" id="2213162"/>
    <lineage>
        <taxon>Bacteria</taxon>
        <taxon>Bacillati</taxon>
        <taxon>Actinomycetota</taxon>
        <taxon>Actinomycetes</taxon>
        <taxon>Kitasatosporales</taxon>
        <taxon>Streptomycetaceae</taxon>
        <taxon>Streptomyces</taxon>
    </lineage>
</organism>
<dbReference type="InterPro" id="IPR055568">
    <property type="entry name" value="DUF7144"/>
</dbReference>
<evidence type="ECO:0000313" key="4">
    <source>
        <dbReference type="Proteomes" id="UP000525686"/>
    </source>
</evidence>
<dbReference type="AlphaFoldDB" id="A0A7W3WN87"/>
<dbReference type="EMBL" id="JABJWZ010000210">
    <property type="protein sequence ID" value="MBB1255497.1"/>
    <property type="molecule type" value="Genomic_DNA"/>
</dbReference>
<feature type="domain" description="DUF7144" evidence="2">
    <location>
        <begin position="21"/>
        <end position="133"/>
    </location>
</feature>
<evidence type="ECO:0000259" key="2">
    <source>
        <dbReference type="Pfam" id="PF23636"/>
    </source>
</evidence>
<feature type="transmembrane region" description="Helical" evidence="1">
    <location>
        <begin position="61"/>
        <end position="80"/>
    </location>
</feature>
<gene>
    <name evidence="3" type="ORF">H3146_19370</name>
</gene>
<comment type="caution">
    <text evidence="3">The sequence shown here is derived from an EMBL/GenBank/DDBJ whole genome shotgun (WGS) entry which is preliminary data.</text>
</comment>
<keyword evidence="1" id="KW-0812">Transmembrane</keyword>
<dbReference type="Proteomes" id="UP000525686">
    <property type="component" value="Unassembled WGS sequence"/>
</dbReference>
<accession>A0A7W3WN87</accession>
<proteinExistence type="predicted"/>
<feature type="transmembrane region" description="Helical" evidence="1">
    <location>
        <begin position="113"/>
        <end position="132"/>
    </location>
</feature>
<reference evidence="4" key="1">
    <citation type="submission" date="2020-05" db="EMBL/GenBank/DDBJ databases">
        <title>Classification of alakaliphilic streptomycetes isolated from an alkaline soil next to Lonar Crater, India and a proposal for the recognition of Streptomyces alkaliterrae sp. nov.</title>
        <authorList>
            <person name="Golinska P."/>
        </authorList>
    </citation>
    <scope>NUCLEOTIDE SEQUENCE [LARGE SCALE GENOMIC DNA]</scope>
    <source>
        <strain evidence="4">OF3</strain>
    </source>
</reference>